<keyword evidence="4" id="KW-1185">Reference proteome</keyword>
<accession>M0CGM7</accession>
<evidence type="ECO:0000256" key="1">
    <source>
        <dbReference type="ARBA" id="ARBA00023172"/>
    </source>
</evidence>
<dbReference type="AlphaFoldDB" id="M0CGM7"/>
<dbReference type="Proteomes" id="UP000011626">
    <property type="component" value="Unassembled WGS sequence"/>
</dbReference>
<reference evidence="3 4" key="1">
    <citation type="journal article" date="2014" name="PLoS Genet.">
        <title>Phylogenetically driven sequencing of extremely halophilic archaea reveals strategies for static and dynamic osmo-response.</title>
        <authorList>
            <person name="Becker E.A."/>
            <person name="Seitzer P.M."/>
            <person name="Tritt A."/>
            <person name="Larsen D."/>
            <person name="Krusor M."/>
            <person name="Yao A.I."/>
            <person name="Wu D."/>
            <person name="Madern D."/>
            <person name="Eisen J.A."/>
            <person name="Darling A.E."/>
            <person name="Facciotti M.T."/>
        </authorList>
    </citation>
    <scope>NUCLEOTIDE SEQUENCE [LARGE SCALE GENOMIC DNA]</scope>
    <source>
        <strain evidence="3 4">2-9-1</strain>
    </source>
</reference>
<evidence type="ECO:0000313" key="4">
    <source>
        <dbReference type="Proteomes" id="UP000011626"/>
    </source>
</evidence>
<dbReference type="EMBL" id="AOIU01000040">
    <property type="protein sequence ID" value="ELZ21492.1"/>
    <property type="molecule type" value="Genomic_DNA"/>
</dbReference>
<dbReference type="eggNOG" id="arCOG01241">
    <property type="taxonomic scope" value="Archaea"/>
</dbReference>
<gene>
    <name evidence="3" type="ORF">C475_18781</name>
</gene>
<proteinExistence type="predicted"/>
<feature type="domain" description="Tyr recombinase" evidence="2">
    <location>
        <begin position="52"/>
        <end position="279"/>
    </location>
</feature>
<dbReference type="GO" id="GO:0006310">
    <property type="term" value="P:DNA recombination"/>
    <property type="evidence" value="ECO:0007669"/>
    <property type="project" value="UniProtKB-KW"/>
</dbReference>
<dbReference type="STRING" id="797114.C475_18781"/>
<keyword evidence="1" id="KW-0233">DNA recombination</keyword>
<evidence type="ECO:0000313" key="3">
    <source>
        <dbReference type="EMBL" id="ELZ21492.1"/>
    </source>
</evidence>
<evidence type="ECO:0000259" key="2">
    <source>
        <dbReference type="PROSITE" id="PS51898"/>
    </source>
</evidence>
<dbReference type="SUPFAM" id="SSF56349">
    <property type="entry name" value="DNA breaking-rejoining enzymes"/>
    <property type="match status" value="1"/>
</dbReference>
<sequence>MVNDPDLDVDTAEKYAGVMSRFYGHFNERGTFEVNPMKLAMDNYDFGDSSKDYKREITIPQMREFIQQIDNPITLVVIMLLIKTGIRVGELCNIDMRDVHIDDPRVKDLFPPLRPEIADQPDSIYIEAHTNMQAGQVTNGERRVASNKRKRATIIPIDDELKKVLVFWLAIRPEPQNHPGNPFVTRLIGHVRTQVGDRMSNGRVHTIVTNATEERGWWDSDNSKAMNVSPHYFRHFFTTYMRDRTNDDVFVQFIRGDKGEEAMDDYTHNWGDKVRTTYNKHIYKLLR</sequence>
<organism evidence="3 4">
    <name type="scientific">Halosimplex carlsbadense 2-9-1</name>
    <dbReference type="NCBI Taxonomy" id="797114"/>
    <lineage>
        <taxon>Archaea</taxon>
        <taxon>Methanobacteriati</taxon>
        <taxon>Methanobacteriota</taxon>
        <taxon>Stenosarchaea group</taxon>
        <taxon>Halobacteria</taxon>
        <taxon>Halobacteriales</taxon>
        <taxon>Haloarculaceae</taxon>
        <taxon>Halosimplex</taxon>
    </lineage>
</organism>
<dbReference type="GO" id="GO:0015074">
    <property type="term" value="P:DNA integration"/>
    <property type="evidence" value="ECO:0007669"/>
    <property type="project" value="InterPro"/>
</dbReference>
<name>M0CGM7_9EURY</name>
<dbReference type="CDD" id="cd00397">
    <property type="entry name" value="DNA_BRE_C"/>
    <property type="match status" value="1"/>
</dbReference>
<dbReference type="GO" id="GO:0003677">
    <property type="term" value="F:DNA binding"/>
    <property type="evidence" value="ECO:0007669"/>
    <property type="project" value="InterPro"/>
</dbReference>
<dbReference type="PROSITE" id="PS51898">
    <property type="entry name" value="TYR_RECOMBINASE"/>
    <property type="match status" value="1"/>
</dbReference>
<dbReference type="InterPro" id="IPR002104">
    <property type="entry name" value="Integrase_catalytic"/>
</dbReference>
<dbReference type="InterPro" id="IPR011010">
    <property type="entry name" value="DNA_brk_join_enz"/>
</dbReference>
<dbReference type="InterPro" id="IPR013762">
    <property type="entry name" value="Integrase-like_cat_sf"/>
</dbReference>
<dbReference type="Gene3D" id="1.10.443.10">
    <property type="entry name" value="Intergrase catalytic core"/>
    <property type="match status" value="1"/>
</dbReference>
<protein>
    <submittedName>
        <fullName evidence="3">Integrase family protein</fullName>
    </submittedName>
</protein>
<comment type="caution">
    <text evidence="3">The sequence shown here is derived from an EMBL/GenBank/DDBJ whole genome shotgun (WGS) entry which is preliminary data.</text>
</comment>